<dbReference type="GO" id="GO:0005737">
    <property type="term" value="C:cytoplasm"/>
    <property type="evidence" value="ECO:0007669"/>
    <property type="project" value="TreeGrafter"/>
</dbReference>
<dbReference type="FunFam" id="1.10.287.110:FF:000034">
    <property type="entry name" value="Chaperone protein DnaJ"/>
    <property type="match status" value="1"/>
</dbReference>
<dbReference type="InterPro" id="IPR018253">
    <property type="entry name" value="DnaJ_domain_CS"/>
</dbReference>
<name>X0TQF6_9ZZZZ</name>
<accession>X0TQF6</accession>
<organism evidence="3">
    <name type="scientific">marine sediment metagenome</name>
    <dbReference type="NCBI Taxonomy" id="412755"/>
    <lineage>
        <taxon>unclassified sequences</taxon>
        <taxon>metagenomes</taxon>
        <taxon>ecological metagenomes</taxon>
    </lineage>
</organism>
<dbReference type="Gene3D" id="2.60.260.20">
    <property type="entry name" value="Urease metallochaperone UreE, N-terminal domain"/>
    <property type="match status" value="1"/>
</dbReference>
<dbReference type="PROSITE" id="PS50076">
    <property type="entry name" value="DNAJ_2"/>
    <property type="match status" value="1"/>
</dbReference>
<dbReference type="InterPro" id="IPR008971">
    <property type="entry name" value="HSP40/DnaJ_pept-bd"/>
</dbReference>
<feature type="non-terminal residue" evidence="3">
    <location>
        <position position="155"/>
    </location>
</feature>
<dbReference type="PANTHER" id="PTHR43096:SF52">
    <property type="entry name" value="DNAJ HOMOLOG 1, MITOCHONDRIAL-RELATED"/>
    <property type="match status" value="1"/>
</dbReference>
<dbReference type="PANTHER" id="PTHR43096">
    <property type="entry name" value="DNAJ HOMOLOG 1, MITOCHONDRIAL-RELATED"/>
    <property type="match status" value="1"/>
</dbReference>
<dbReference type="SMART" id="SM00271">
    <property type="entry name" value="DnaJ"/>
    <property type="match status" value="1"/>
</dbReference>
<evidence type="ECO:0000256" key="1">
    <source>
        <dbReference type="ARBA" id="ARBA00023186"/>
    </source>
</evidence>
<dbReference type="GO" id="GO:0042026">
    <property type="term" value="P:protein refolding"/>
    <property type="evidence" value="ECO:0007669"/>
    <property type="project" value="TreeGrafter"/>
</dbReference>
<evidence type="ECO:0000313" key="3">
    <source>
        <dbReference type="EMBL" id="GAF78365.1"/>
    </source>
</evidence>
<feature type="domain" description="J" evidence="2">
    <location>
        <begin position="9"/>
        <end position="74"/>
    </location>
</feature>
<dbReference type="PROSITE" id="PS00636">
    <property type="entry name" value="DNAJ_1"/>
    <property type="match status" value="1"/>
</dbReference>
<comment type="caution">
    <text evidence="3">The sequence shown here is derived from an EMBL/GenBank/DDBJ whole genome shotgun (WGS) entry which is preliminary data.</text>
</comment>
<dbReference type="InterPro" id="IPR001623">
    <property type="entry name" value="DnaJ_domain"/>
</dbReference>
<sequence>MITMSDKSDYYEILGVSRDSGEDQIKKAYRKLALKYHPDKNPGDREAEESFKEAAEAYEVLRDREKRKVYDLYGHEGLRGTGFTGFGGFEDIFSTFGDIFEDFFGLGGRRSRRTRTRRGNDLRYDLELTLEEAYRGKEEEIVFEKWESCDICSGT</sequence>
<dbReference type="SUPFAM" id="SSF49493">
    <property type="entry name" value="HSP40/DnaJ peptide-binding domain"/>
    <property type="match status" value="1"/>
</dbReference>
<gene>
    <name evidence="3" type="ORF">S01H1_16041</name>
</gene>
<dbReference type="PRINTS" id="PR00625">
    <property type="entry name" value="JDOMAIN"/>
</dbReference>
<evidence type="ECO:0000259" key="2">
    <source>
        <dbReference type="PROSITE" id="PS50076"/>
    </source>
</evidence>
<dbReference type="GO" id="GO:0051082">
    <property type="term" value="F:unfolded protein binding"/>
    <property type="evidence" value="ECO:0007669"/>
    <property type="project" value="InterPro"/>
</dbReference>
<reference evidence="3" key="1">
    <citation type="journal article" date="2014" name="Front. Microbiol.">
        <title>High frequency of phylogenetically diverse reductive dehalogenase-homologous genes in deep subseafloor sedimentary metagenomes.</title>
        <authorList>
            <person name="Kawai M."/>
            <person name="Futagami T."/>
            <person name="Toyoda A."/>
            <person name="Takaki Y."/>
            <person name="Nishi S."/>
            <person name="Hori S."/>
            <person name="Arai W."/>
            <person name="Tsubouchi T."/>
            <person name="Morono Y."/>
            <person name="Uchiyama I."/>
            <person name="Ito T."/>
            <person name="Fujiyama A."/>
            <person name="Inagaki F."/>
            <person name="Takami H."/>
        </authorList>
    </citation>
    <scope>NUCLEOTIDE SEQUENCE</scope>
    <source>
        <strain evidence="3">Expedition CK06-06</strain>
    </source>
</reference>
<dbReference type="EMBL" id="BARS01008406">
    <property type="protein sequence ID" value="GAF78365.1"/>
    <property type="molecule type" value="Genomic_DNA"/>
</dbReference>
<dbReference type="Pfam" id="PF00226">
    <property type="entry name" value="DnaJ"/>
    <property type="match status" value="1"/>
</dbReference>
<dbReference type="AlphaFoldDB" id="X0TQF6"/>
<dbReference type="Gene3D" id="1.10.287.110">
    <property type="entry name" value="DnaJ domain"/>
    <property type="match status" value="1"/>
</dbReference>
<dbReference type="SUPFAM" id="SSF46565">
    <property type="entry name" value="Chaperone J-domain"/>
    <property type="match status" value="1"/>
</dbReference>
<protein>
    <recommendedName>
        <fullName evidence="2">J domain-containing protein</fullName>
    </recommendedName>
</protein>
<dbReference type="InterPro" id="IPR036869">
    <property type="entry name" value="J_dom_sf"/>
</dbReference>
<keyword evidence="1" id="KW-0143">Chaperone</keyword>
<dbReference type="CDD" id="cd06257">
    <property type="entry name" value="DnaJ"/>
    <property type="match status" value="1"/>
</dbReference>
<proteinExistence type="predicted"/>